<feature type="compositionally biased region" description="Low complexity" evidence="1">
    <location>
        <begin position="98"/>
        <end position="112"/>
    </location>
</feature>
<feature type="transmembrane region" description="Helical" evidence="2">
    <location>
        <begin position="51"/>
        <end position="68"/>
    </location>
</feature>
<evidence type="ECO:0000256" key="1">
    <source>
        <dbReference type="SAM" id="MobiDB-lite"/>
    </source>
</evidence>
<reference evidence="3" key="2">
    <citation type="submission" date="2000-05" db="EMBL/GenBank/DDBJ databases">
        <title>Structural Analysis of Arabidopsis thaliana Chromosome 3. III.</title>
        <authorList>
            <person name="Nakamura Y."/>
        </authorList>
    </citation>
    <scope>NUCLEOTIDE SEQUENCE</scope>
</reference>
<feature type="region of interest" description="Disordered" evidence="1">
    <location>
        <begin position="131"/>
        <end position="156"/>
    </location>
</feature>
<proteinExistence type="predicted"/>
<keyword evidence="2" id="KW-0812">Transmembrane</keyword>
<accession>Q9LH63</accession>
<organism evidence="3">
    <name type="scientific">Arabidopsis thaliana</name>
    <name type="common">Mouse-ear cress</name>
    <dbReference type="NCBI Taxonomy" id="3702"/>
    <lineage>
        <taxon>Eukaryota</taxon>
        <taxon>Viridiplantae</taxon>
        <taxon>Streptophyta</taxon>
        <taxon>Embryophyta</taxon>
        <taxon>Tracheophyta</taxon>
        <taxon>Spermatophyta</taxon>
        <taxon>Magnoliopsida</taxon>
        <taxon>eudicotyledons</taxon>
        <taxon>Gunneridae</taxon>
        <taxon>Pentapetalae</taxon>
        <taxon>rosids</taxon>
        <taxon>malvids</taxon>
        <taxon>Brassicales</taxon>
        <taxon>Brassicaceae</taxon>
        <taxon>Camelineae</taxon>
        <taxon>Arabidopsis</taxon>
    </lineage>
</organism>
<protein>
    <submittedName>
        <fullName evidence="3">Uncharacterized protein</fullName>
    </submittedName>
</protein>
<evidence type="ECO:0000313" key="3">
    <source>
        <dbReference type="EMBL" id="BAB02658.1"/>
    </source>
</evidence>
<keyword evidence="2" id="KW-1133">Transmembrane helix</keyword>
<keyword evidence="2" id="KW-0472">Membrane</keyword>
<dbReference type="AlphaFoldDB" id="Q9LH63"/>
<sequence length="156" mass="18042">MDKESNTTGLKPRFQQKSHLISRTHLLIKQLQSQAIDYKQALSGRQLTSNYFSFLLFHSFGFNLGFYSKNKKKTKKNKKTKLLSTNHDGVDRHRHIPSSKSIRFSSSTSSKSPFLRSTIWMDRKKGKEERRPIFLLRAHPRRSISTTAGARPPPPE</sequence>
<reference key="1">
    <citation type="journal article" date="2000" name="Nature">
        <title>Sequence and analysis of chromosome 3 of the plant Arabidopsis thaliana.</title>
        <authorList>
            <consortium name="European Union Chromosome 3 Arabidopsis Sequencing Consortium"/>
            <consortium name="Institute for Genomic Research"/>
            <consortium name="Kazusa DNA Research Institute"/>
            <person name="Salanoubat M."/>
            <person name="Lemcke K."/>
            <person name="Rieger M."/>
            <person name="Ansorge W."/>
            <person name="Unseld M."/>
            <person name="Fartmann B."/>
            <person name="Valle G."/>
            <person name="Blocker H."/>
            <person name="Perez-Alonso M."/>
            <person name="Obermaier B."/>
            <person name="Delseny M."/>
            <person name="Boutry M."/>
            <person name="Grivell L.A."/>
            <person name="Mache R."/>
            <person name="Puigdomenech P."/>
            <person name="De Simone V."/>
            <person name="Choisne N."/>
            <person name="Artiguenave F."/>
            <person name="Robert C."/>
            <person name="Brottier P."/>
            <person name="Wincker P."/>
            <person name="Cattolico L."/>
            <person name="Weissenbach J."/>
            <person name="Saurin W."/>
            <person name="Quetier F."/>
            <person name="Schafer M."/>
            <person name="Muller-Auer S."/>
            <person name="Gabel C."/>
            <person name="Fuchs M."/>
            <person name="Benes V."/>
            <person name="Wurmbach E."/>
            <person name="Drzonek H."/>
            <person name="Erfle H."/>
            <person name="Jordan N."/>
            <person name="Bangert S."/>
            <person name="Wiedelmann R."/>
            <person name="Kranz H."/>
            <person name="Voss H."/>
            <person name="Holland R."/>
            <person name="Brandt P."/>
            <person name="Nyakatura G."/>
            <person name="Vezzi A."/>
            <person name="D'Angelo M."/>
            <person name="Pallavicini A."/>
            <person name="Toppo S."/>
            <person name="Simionati B."/>
            <person name="Conrad A."/>
            <person name="Hornischer K."/>
            <person name="Kauer G."/>
            <person name="Lohnert T.H."/>
            <person name="Nordsiek G."/>
            <person name="Reichelt J."/>
            <person name="Scharfe M."/>
            <person name="Schon O."/>
            <person name="Bargues M."/>
            <person name="Terol J."/>
            <person name="Climent J."/>
            <person name="Navarro P."/>
            <person name="Collado C."/>
            <person name="Perez-Perez A."/>
            <person name="Ottenwalder B."/>
            <person name="Duchemin D."/>
            <person name="Cooke R."/>
            <person name="Laudie M."/>
            <person name="Berger-Llauro C."/>
            <person name="Purnelle B."/>
            <person name="Masuy D."/>
            <person name="de Haan M."/>
            <person name="Maarse A.C."/>
            <person name="Alcaraz J.P."/>
            <person name="Cottet A."/>
            <person name="Casacuberta E."/>
            <person name="Monfort A."/>
            <person name="Argiriou A."/>
            <person name="flores M."/>
            <person name="Liguori R."/>
            <person name="Vitale D."/>
            <person name="Mannhaupt G."/>
            <person name="Haase D."/>
            <person name="Schoof H."/>
            <person name="Rudd S."/>
            <person name="Zaccaria P."/>
            <person name="Mewes H.W."/>
            <person name="Mayer K.F."/>
            <person name="Kaul S."/>
            <person name="Town C.D."/>
            <person name="Koo H.L."/>
            <person name="Tallon L.J."/>
            <person name="Jenkins J."/>
            <person name="Rooney T."/>
            <person name="Rizzo M."/>
            <person name="Walts A."/>
            <person name="Utterback T."/>
            <person name="Fujii C.Y."/>
            <person name="Shea T.P."/>
            <person name="Creasy T.H."/>
            <person name="Haas B."/>
            <person name="Maiti R."/>
            <person name="Wu D."/>
            <person name="Peterson J."/>
            <person name="Van Aken S."/>
            <person name="Pai G."/>
            <person name="Militscher J."/>
            <person name="Sellers P."/>
            <person name="Gill J.E."/>
            <person name="Feldblyum T.V."/>
            <person name="Preuss D."/>
            <person name="Lin X."/>
            <person name="Nierman W.C."/>
            <person name="Salzberg S.L."/>
            <person name="White O."/>
            <person name="Venter J.C."/>
            <person name="Fraser C.M."/>
            <person name="Kaneko T."/>
            <person name="Nakamura Y."/>
            <person name="Sato S."/>
            <person name="Kato T."/>
            <person name="Asamizu E."/>
            <person name="Sasamoto S."/>
            <person name="Kimura T."/>
            <person name="Idesawa K."/>
            <person name="Kawashima K."/>
            <person name="Kishida Y."/>
            <person name="Kiyokawa C."/>
            <person name="Kohara M."/>
            <person name="Matsumoto M."/>
            <person name="Matsuno A."/>
            <person name="Muraki A."/>
            <person name="Nakayama S."/>
            <person name="Nakazaki N."/>
            <person name="Shinpo S."/>
            <person name="Takeuchi C."/>
            <person name="Wada T."/>
            <person name="Watanabe A."/>
            <person name="Yamada M."/>
            <person name="Yasuda M."/>
            <person name="Tabata S."/>
        </authorList>
    </citation>
    <scope>NUCLEOTIDE SEQUENCE [LARGE SCALE GENOMIC DNA]</scope>
    <source>
        <strain>cv. Columbia</strain>
    </source>
</reference>
<feature type="region of interest" description="Disordered" evidence="1">
    <location>
        <begin position="85"/>
        <end position="112"/>
    </location>
</feature>
<name>Q9LH63_ARATH</name>
<evidence type="ECO:0000256" key="2">
    <source>
        <dbReference type="SAM" id="Phobius"/>
    </source>
</evidence>
<dbReference type="EMBL" id="AP002062">
    <property type="protein sequence ID" value="BAB02658.1"/>
    <property type="molecule type" value="Genomic_DNA"/>
</dbReference>